<keyword evidence="5" id="KW-0808">Transferase</keyword>
<evidence type="ECO:0000256" key="5">
    <source>
        <dbReference type="ARBA" id="ARBA00022679"/>
    </source>
</evidence>
<dbReference type="SUPFAM" id="SSF48452">
    <property type="entry name" value="TPR-like"/>
    <property type="match status" value="1"/>
</dbReference>
<evidence type="ECO:0000256" key="1">
    <source>
        <dbReference type="ARBA" id="ARBA00004922"/>
    </source>
</evidence>
<reference evidence="13" key="1">
    <citation type="journal article" date="2019" name="Int. J. Syst. Evol. Microbiol.">
        <title>The Global Catalogue of Microorganisms (GCM) 10K type strain sequencing project: providing services to taxonomists for standard genome sequencing and annotation.</title>
        <authorList>
            <consortium name="The Broad Institute Genomics Platform"/>
            <consortium name="The Broad Institute Genome Sequencing Center for Infectious Disease"/>
            <person name="Wu L."/>
            <person name="Ma J."/>
        </authorList>
    </citation>
    <scope>NUCLEOTIDE SEQUENCE [LARGE SCALE GENOMIC DNA]</scope>
    <source>
        <strain evidence="13">CGMCC 1.13666</strain>
    </source>
</reference>
<dbReference type="EMBL" id="JBHSZP010000028">
    <property type="protein sequence ID" value="MFC7090805.1"/>
    <property type="molecule type" value="Genomic_DNA"/>
</dbReference>
<dbReference type="Proteomes" id="UP001596411">
    <property type="component" value="Unassembled WGS sequence"/>
</dbReference>
<keyword evidence="12" id="KW-0489">Methyltransferase</keyword>
<dbReference type="InterPro" id="IPR051939">
    <property type="entry name" value="Glycosyltr_41/O-GlcNAc_trsf"/>
</dbReference>
<dbReference type="InterPro" id="IPR019734">
    <property type="entry name" value="TPR_rpt"/>
</dbReference>
<evidence type="ECO:0000259" key="9">
    <source>
        <dbReference type="Pfam" id="PF05050"/>
    </source>
</evidence>
<dbReference type="SUPFAM" id="SSF53448">
    <property type="entry name" value="Nucleotide-diphospho-sugar transferases"/>
    <property type="match status" value="1"/>
</dbReference>
<keyword evidence="13" id="KW-1185">Reference proteome</keyword>
<dbReference type="GO" id="GO:0008168">
    <property type="term" value="F:methyltransferase activity"/>
    <property type="evidence" value="ECO:0007669"/>
    <property type="project" value="UniProtKB-KW"/>
</dbReference>
<dbReference type="Pfam" id="PF05050">
    <property type="entry name" value="Methyltransf_21"/>
    <property type="match status" value="1"/>
</dbReference>
<dbReference type="Pfam" id="PF13844">
    <property type="entry name" value="Glyco_transf_41"/>
    <property type="match status" value="2"/>
</dbReference>
<comment type="similarity">
    <text evidence="2">Belongs to the glycosyltransferase 41 family. O-GlcNAc transferase subfamily.</text>
</comment>
<evidence type="ECO:0000256" key="2">
    <source>
        <dbReference type="ARBA" id="ARBA00005386"/>
    </source>
</evidence>
<organism evidence="12 13">
    <name type="scientific">Halomonas salifodinae</name>
    <dbReference type="NCBI Taxonomy" id="438745"/>
    <lineage>
        <taxon>Bacteria</taxon>
        <taxon>Pseudomonadati</taxon>
        <taxon>Pseudomonadota</taxon>
        <taxon>Gammaproteobacteria</taxon>
        <taxon>Oceanospirillales</taxon>
        <taxon>Halomonadaceae</taxon>
        <taxon>Halomonas</taxon>
    </lineage>
</organism>
<evidence type="ECO:0000313" key="13">
    <source>
        <dbReference type="Proteomes" id="UP001596411"/>
    </source>
</evidence>
<dbReference type="Gene3D" id="3.40.50.11380">
    <property type="match status" value="1"/>
</dbReference>
<dbReference type="InterPro" id="IPR006342">
    <property type="entry name" value="FkbM_mtfrase"/>
</dbReference>
<evidence type="ECO:0000259" key="10">
    <source>
        <dbReference type="Pfam" id="PF13844"/>
    </source>
</evidence>
<dbReference type="Gene3D" id="3.40.50.150">
    <property type="entry name" value="Vaccinia Virus protein VP39"/>
    <property type="match status" value="1"/>
</dbReference>
<keyword evidence="4" id="KW-0328">Glycosyltransferase</keyword>
<dbReference type="Gene3D" id="1.25.40.10">
    <property type="entry name" value="Tetratricopeptide repeat domain"/>
    <property type="match status" value="1"/>
</dbReference>
<dbReference type="PROSITE" id="PS50293">
    <property type="entry name" value="TPR_REGION"/>
    <property type="match status" value="2"/>
</dbReference>
<proteinExistence type="inferred from homology"/>
<dbReference type="PANTHER" id="PTHR44835">
    <property type="entry name" value="UDP-N-ACETYLGLUCOSAMINE--PEPTIDE N-ACETYLGLUCOSAMINYLTRANSFERASE SPINDLY-RELATED"/>
    <property type="match status" value="1"/>
</dbReference>
<dbReference type="InterPro" id="IPR056413">
    <property type="entry name" value="TPR_CcmH_CycH"/>
</dbReference>
<dbReference type="InterPro" id="IPR011990">
    <property type="entry name" value="TPR-like_helical_dom_sf"/>
</dbReference>
<dbReference type="InterPro" id="IPR029489">
    <property type="entry name" value="OGT/SEC/SPY_C"/>
</dbReference>
<feature type="domain" description="Cytochrome c-type biogenesis protein H TPR" evidence="11">
    <location>
        <begin position="51"/>
        <end position="155"/>
    </location>
</feature>
<accession>A0ABW2EXU3</accession>
<dbReference type="GO" id="GO:0032259">
    <property type="term" value="P:methylation"/>
    <property type="evidence" value="ECO:0007669"/>
    <property type="project" value="UniProtKB-KW"/>
</dbReference>
<dbReference type="PROSITE" id="PS50005">
    <property type="entry name" value="TPR"/>
    <property type="match status" value="4"/>
</dbReference>
<feature type="domain" description="O-GlcNAc transferase C-terminal" evidence="10">
    <location>
        <begin position="271"/>
        <end position="422"/>
    </location>
</feature>
<dbReference type="RefSeq" id="WP_346063308.1">
    <property type="nucleotide sequence ID" value="NZ_BAAADR010000017.1"/>
</dbReference>
<feature type="repeat" description="TPR" evidence="8">
    <location>
        <begin position="191"/>
        <end position="224"/>
    </location>
</feature>
<evidence type="ECO:0000256" key="4">
    <source>
        <dbReference type="ARBA" id="ARBA00022676"/>
    </source>
</evidence>
<dbReference type="PANTHER" id="PTHR44835:SF1">
    <property type="entry name" value="PROTEIN O-GLCNAC TRANSFERASE"/>
    <property type="match status" value="1"/>
</dbReference>
<feature type="domain" description="Methyltransferase FkbM" evidence="9">
    <location>
        <begin position="1284"/>
        <end position="1436"/>
    </location>
</feature>
<evidence type="ECO:0000256" key="6">
    <source>
        <dbReference type="ARBA" id="ARBA00022737"/>
    </source>
</evidence>
<dbReference type="SUPFAM" id="SSF53335">
    <property type="entry name" value="S-adenosyl-L-methionine-dependent methyltransferases"/>
    <property type="match status" value="1"/>
</dbReference>
<dbReference type="EC" id="2.4.1.255" evidence="3"/>
<feature type="repeat" description="TPR" evidence="8">
    <location>
        <begin position="123"/>
        <end position="156"/>
    </location>
</feature>
<comment type="caution">
    <text evidence="12">The sequence shown here is derived from an EMBL/GenBank/DDBJ whole genome shotgun (WGS) entry which is preliminary data.</text>
</comment>
<dbReference type="NCBIfam" id="TIGR01444">
    <property type="entry name" value="fkbM_fam"/>
    <property type="match status" value="1"/>
</dbReference>
<gene>
    <name evidence="12" type="ORF">ACFQH5_14725</name>
</gene>
<dbReference type="SMART" id="SM00028">
    <property type="entry name" value="TPR"/>
    <property type="match status" value="4"/>
</dbReference>
<feature type="repeat" description="TPR" evidence="8">
    <location>
        <begin position="55"/>
        <end position="88"/>
    </location>
</feature>
<comment type="pathway">
    <text evidence="1">Protein modification; protein glycosylation.</text>
</comment>
<dbReference type="Pfam" id="PF23914">
    <property type="entry name" value="TPR_CcmH_CycH"/>
    <property type="match status" value="1"/>
</dbReference>
<evidence type="ECO:0000256" key="3">
    <source>
        <dbReference type="ARBA" id="ARBA00011970"/>
    </source>
</evidence>
<evidence type="ECO:0000256" key="7">
    <source>
        <dbReference type="ARBA" id="ARBA00022803"/>
    </source>
</evidence>
<feature type="repeat" description="TPR" evidence="8">
    <location>
        <begin position="89"/>
        <end position="122"/>
    </location>
</feature>
<dbReference type="SUPFAM" id="SSF53756">
    <property type="entry name" value="UDP-Glycosyltransferase/glycogen phosphorylase"/>
    <property type="match status" value="1"/>
</dbReference>
<sequence>MAKPKRRTTAKSNRQSREAQLERLANTFLEHYRAKRLETAVPLAREITERYPKASFGWKALGTALMEAGDSQAAVAPLERALELQPDNNEALTNLGKALQQLGRYEEAEACLNRALADAPENYQANMHLAGIHQQRGRHDQALGYYERSLESLPDALLAQMRKATVLVERRDYDQALAILEPLAEQSPKAVGVLTNLANLYGTMGRFDEAEALYRRAIDLRPDAWIAFSNYYFTAHYNPRHTAEDLFAIGEQWQRRYAPVEPPSRPTTEKAPARPLRIGLISAGLKTHPVGQMILGALEQLPPGQFQLYAYSDSLVDDATARRLKPLMHRWHEVPHTSHGDLARLVRDDAIDILIDMTGHTSGSRLPVIAEEPAPLIVKWVGGLFNTTGVEAVDYLISDAVETPDGVDDGYLEKLIRLPDDYICYTPPRHLDDEPGPLPALSNGHLTLGCFNNPAKINEVLLEQWASLMQALPGSRLLLKGGQYSDANYCERLHAFMEGQGIDRERVLLEGPAPHKELVATYRRVDIALDPWPYSGGLTTCEALYMGVPVVTLPGPSFAGRHSATHLVNAGMPELVVGSWEEYRERVLGLAADLESLATIRRHLRRVLLDSPVCDGPRFARHLTTALRAIWQRYCEDKLPAALSVDKEGQARFADQSEPVQVAYARRVEQANEGFNWQLPGKIIAIDNSAKLIREPGFDALRRLNAFGVVAFDPASRVENPGRFQGGKDVQVFPHAVLGNGQPATLHACLDPALSGTLEPLPLEQQHGANQQGARVLTELPINTIALDNIEGLDSLDWLILDDLSDAMTILEHGEKALKEALLIQVRVAFQPTHRRQPNLAELQHWMARHGFRFYRFNDGQHRSHLPESVPAEQRQATELVSTDAVFLPSNKRTALLSDAQRTKLAFLLHTVFGAKDMAYYLLKDVSGDKAGHYLKENWLARPVNNNMRKGGRAIDNIQEVANYLREASISSFHPNHSLPGSLVVSLTSYSSRFDNLYLTLRSLMLQEVFPDHLILWIAEEEKSELPKNVWELEQYGLNIRFCENMRSYKKIVPSLREYPDSFIVTADDDLYYDSKWLKGLVDSWDGDERTVIAHRAHKIVLNDKGRPLPYRKWKWEVGQKEPVDGLIFPTSGAGVLWPPHVFHSDVTYVRRFMELCPSADDIWLYWMASLNGAKVKCSTYEFRFAEWPSNGVSPLWKENVIGGGNDRQIEKLMSFYDNPFFVSRGVEASKGVSFFYAGEKVKFVLPNERDHIQKIIKRSSSFYELKMLEDIRSRVSGGGVILDVGANIGNHSVYFGMFCETSKVFSFEPHPSIYKVLERNVSENGLSDKVVCCNFGVGEKDGKATVSFYDENNVGMSRLEISGGGDIKVVSLDGFCEELGVGVDLIKIDVEGMEPDVIKGASRVIDRFSPILYVEAGDSTAFEKVNFLLEGYGYESVAKFNATATYLFLRGGVHF</sequence>
<protein>
    <recommendedName>
        <fullName evidence="3">protein O-GlcNAc transferase</fullName>
        <ecNumber evidence="3">2.4.1.255</ecNumber>
    </recommendedName>
</protein>
<dbReference type="InterPro" id="IPR029044">
    <property type="entry name" value="Nucleotide-diphossugar_trans"/>
</dbReference>
<keyword evidence="7 8" id="KW-0802">TPR repeat</keyword>
<evidence type="ECO:0000259" key="11">
    <source>
        <dbReference type="Pfam" id="PF23914"/>
    </source>
</evidence>
<dbReference type="Pfam" id="PF14559">
    <property type="entry name" value="TPR_19"/>
    <property type="match status" value="1"/>
</dbReference>
<keyword evidence="6" id="KW-0677">Repeat</keyword>
<dbReference type="Gene3D" id="3.40.50.2000">
    <property type="entry name" value="Glycogen Phosphorylase B"/>
    <property type="match status" value="1"/>
</dbReference>
<name>A0ABW2EXU3_9GAMM</name>
<evidence type="ECO:0000256" key="8">
    <source>
        <dbReference type="PROSITE-ProRule" id="PRU00339"/>
    </source>
</evidence>
<dbReference type="InterPro" id="IPR029063">
    <property type="entry name" value="SAM-dependent_MTases_sf"/>
</dbReference>
<feature type="domain" description="O-GlcNAc transferase C-terminal" evidence="10">
    <location>
        <begin position="449"/>
        <end position="620"/>
    </location>
</feature>
<evidence type="ECO:0000313" key="12">
    <source>
        <dbReference type="EMBL" id="MFC7090805.1"/>
    </source>
</evidence>